<evidence type="ECO:0000313" key="2">
    <source>
        <dbReference type="Proteomes" id="UP000807716"/>
    </source>
</evidence>
<dbReference type="EMBL" id="JAAAJB010000247">
    <property type="protein sequence ID" value="KAG0260482.1"/>
    <property type="molecule type" value="Genomic_DNA"/>
</dbReference>
<name>A0A9P6Q6B0_9FUNG</name>
<keyword evidence="2" id="KW-1185">Reference proteome</keyword>
<gene>
    <name evidence="1" type="ORF">DFQ27_003510</name>
</gene>
<dbReference type="InterPro" id="IPR032675">
    <property type="entry name" value="LRR_dom_sf"/>
</dbReference>
<sequence length="521" mass="59570">MELAEFRLLVAKHLDHCQLKTCAQVCREWHRDFQPLIWRHFSVRPSRTEAASQYDGVRNNTHRIQNLHWCFMPQQPSTAPLLYNLLATECRSLVSLFMELNKRPLWDLCHDLLEQNKQTLQRITLTFMGSDWLPSRDQQLSDTLKSFTSLHHLEVNHVHFSISTLFDLLTNNPSLQSLEIWNSSAPHVVEGCDGNQLLPPHFPPCPSSSVDVPMFGLRRLTIGGWCDPALAALLTCCRSLERFSYCTMSEAAHEEVCQLIRDRHFPDLKSLGLEACNRQPSYLPKILSCFPPHHLTTIALWYPLATHVQGLVEHQHQSLENVNIDILHGQEGSIIELLSRCSRLQTLRFAVDVVGVEVRQAIARPWVCTKLKELEVSFVLDPDCDDAALLSLASEEKAAAGGPGRAEHEQAMVVLMTRLGQLKQLRTVDFRLCDHFGYVADMIGSPEALPWSMANGFAHLGQWTCLRELTFDPTRDLPLDIPELQFMRQHWVSLKRLAPGKLASELTRRWLNEHWPELEMD</sequence>
<evidence type="ECO:0000313" key="1">
    <source>
        <dbReference type="EMBL" id="KAG0260482.1"/>
    </source>
</evidence>
<dbReference type="Gene3D" id="3.80.10.10">
    <property type="entry name" value="Ribonuclease Inhibitor"/>
    <property type="match status" value="2"/>
</dbReference>
<reference evidence="1" key="1">
    <citation type="journal article" date="2020" name="Fungal Divers.">
        <title>Resolving the Mortierellaceae phylogeny through synthesis of multi-gene phylogenetics and phylogenomics.</title>
        <authorList>
            <person name="Vandepol N."/>
            <person name="Liber J."/>
            <person name="Desiro A."/>
            <person name="Na H."/>
            <person name="Kennedy M."/>
            <person name="Barry K."/>
            <person name="Grigoriev I.V."/>
            <person name="Miller A.N."/>
            <person name="O'Donnell K."/>
            <person name="Stajich J.E."/>
            <person name="Bonito G."/>
        </authorList>
    </citation>
    <scope>NUCLEOTIDE SEQUENCE</scope>
    <source>
        <strain evidence="1">BC1065</strain>
    </source>
</reference>
<dbReference type="OrthoDB" id="2398163at2759"/>
<dbReference type="SUPFAM" id="SSF52047">
    <property type="entry name" value="RNI-like"/>
    <property type="match status" value="1"/>
</dbReference>
<evidence type="ECO:0008006" key="3">
    <source>
        <dbReference type="Google" id="ProtNLM"/>
    </source>
</evidence>
<comment type="caution">
    <text evidence="1">The sequence shown here is derived from an EMBL/GenBank/DDBJ whole genome shotgun (WGS) entry which is preliminary data.</text>
</comment>
<dbReference type="AlphaFoldDB" id="A0A9P6Q6B0"/>
<proteinExistence type="predicted"/>
<dbReference type="Proteomes" id="UP000807716">
    <property type="component" value="Unassembled WGS sequence"/>
</dbReference>
<organism evidence="1 2">
    <name type="scientific">Actinomortierella ambigua</name>
    <dbReference type="NCBI Taxonomy" id="1343610"/>
    <lineage>
        <taxon>Eukaryota</taxon>
        <taxon>Fungi</taxon>
        <taxon>Fungi incertae sedis</taxon>
        <taxon>Mucoromycota</taxon>
        <taxon>Mortierellomycotina</taxon>
        <taxon>Mortierellomycetes</taxon>
        <taxon>Mortierellales</taxon>
        <taxon>Mortierellaceae</taxon>
        <taxon>Actinomortierella</taxon>
    </lineage>
</organism>
<accession>A0A9P6Q6B0</accession>
<protein>
    <recommendedName>
        <fullName evidence="3">F-box domain-containing protein</fullName>
    </recommendedName>
</protein>